<dbReference type="EMBL" id="LO017727">
    <property type="protein sequence ID" value="CRH06071.1"/>
    <property type="molecule type" value="Genomic_DNA"/>
</dbReference>
<accession>A0A1S7LJQ6</accession>
<organism evidence="1">
    <name type="scientific">Magnetococcus massalia (strain MO-1)</name>
    <dbReference type="NCBI Taxonomy" id="451514"/>
    <lineage>
        <taxon>Bacteria</taxon>
        <taxon>Pseudomonadati</taxon>
        <taxon>Pseudomonadota</taxon>
        <taxon>Magnetococcia</taxon>
        <taxon>Magnetococcales</taxon>
        <taxon>Magnetococcaceae</taxon>
        <taxon>Magnetococcus</taxon>
    </lineage>
</organism>
<sequence length="369" mass="42119">MKMLVLESGWSVDCPSEELLSEMKKLEKMGVITSDLYTYVLCSNSEDRDYPPPNHLCSGRIRLVDSLDEGADDFRCPECNHPVYPEYDEKQTFQELRYRVDQKGALSFLQKEIEAIGPTRALSEGVYRCDYADGEVIVCVVEVCEHPKYLSRDYVASTPTVVVALNDRNAELRLLEEPWLIKTSLSQLIRREQDLASLMGGALHAQPPVLAHTSVPIYNKVITPLYHHPPEQDDSDVQYQVEFNGEQILINDIEATGPKATAQLKIFGILWRQFLKDILGNKPANAHQIITADKLTDAFQSENADEVADAVTVRRYLNRLRKMMMELIRKQQGLPIMQDSIIENLKNRRGHQGYRINPYMVLIRAPQSR</sequence>
<proteinExistence type="predicted"/>
<evidence type="ECO:0000313" key="1">
    <source>
        <dbReference type="EMBL" id="CRH06071.1"/>
    </source>
</evidence>
<reference evidence="1" key="1">
    <citation type="submission" date="2015-04" db="EMBL/GenBank/DDBJ databases">
        <authorList>
            <person name="Syromyatnikov M.Y."/>
            <person name="Popov V.N."/>
        </authorList>
    </citation>
    <scope>NUCLEOTIDE SEQUENCE</scope>
    <source>
        <strain evidence="1">MO-1</strain>
    </source>
</reference>
<protein>
    <submittedName>
        <fullName evidence="1">Uncharacterized protein</fullName>
    </submittedName>
</protein>
<gene>
    <name evidence="1" type="ORF">MAGMO_1896</name>
</gene>
<dbReference type="AlphaFoldDB" id="A0A1S7LJQ6"/>
<name>A0A1S7LJQ6_MAGMO</name>